<evidence type="ECO:0000313" key="1">
    <source>
        <dbReference type="EMBL" id="CAF1480006.1"/>
    </source>
</evidence>
<name>A0A816DM64_9BILA</name>
<comment type="caution">
    <text evidence="2">The sequence shown here is derived from an EMBL/GenBank/DDBJ whole genome shotgun (WGS) entry which is preliminary data.</text>
</comment>
<reference evidence="2" key="1">
    <citation type="submission" date="2021-02" db="EMBL/GenBank/DDBJ databases">
        <authorList>
            <person name="Nowell W R."/>
        </authorList>
    </citation>
    <scope>NUCLEOTIDE SEQUENCE</scope>
</reference>
<evidence type="ECO:0008006" key="4">
    <source>
        <dbReference type="Google" id="ProtNLM"/>
    </source>
</evidence>
<dbReference type="Proteomes" id="UP000663832">
    <property type="component" value="Unassembled WGS sequence"/>
</dbReference>
<gene>
    <name evidence="1" type="ORF">BJG266_LOCUS42011</name>
    <name evidence="2" type="ORF">QVE165_LOCUS58897</name>
</gene>
<evidence type="ECO:0000313" key="3">
    <source>
        <dbReference type="Proteomes" id="UP000663832"/>
    </source>
</evidence>
<evidence type="ECO:0000313" key="2">
    <source>
        <dbReference type="EMBL" id="CAF1638341.1"/>
    </source>
</evidence>
<keyword evidence="3" id="KW-1185">Reference proteome</keyword>
<dbReference type="AlphaFoldDB" id="A0A816DM64"/>
<proteinExistence type="predicted"/>
<dbReference type="SUPFAM" id="SSF52058">
    <property type="entry name" value="L domain-like"/>
    <property type="match status" value="1"/>
</dbReference>
<dbReference type="InterPro" id="IPR032675">
    <property type="entry name" value="LRR_dom_sf"/>
</dbReference>
<accession>A0A816DM64</accession>
<organism evidence="2 3">
    <name type="scientific">Adineta steineri</name>
    <dbReference type="NCBI Taxonomy" id="433720"/>
    <lineage>
        <taxon>Eukaryota</taxon>
        <taxon>Metazoa</taxon>
        <taxon>Spiralia</taxon>
        <taxon>Gnathifera</taxon>
        <taxon>Rotifera</taxon>
        <taxon>Eurotatoria</taxon>
        <taxon>Bdelloidea</taxon>
        <taxon>Adinetida</taxon>
        <taxon>Adinetidae</taxon>
        <taxon>Adineta</taxon>
    </lineage>
</organism>
<dbReference type="Gene3D" id="3.80.10.10">
    <property type="entry name" value="Ribonuclease Inhibitor"/>
    <property type="match status" value="1"/>
</dbReference>
<sequence length="593" mass="70946">MSLELLANEILFDVFEYFSSVDLFHSFNGLNYRFDNLLLGYFRQNKHFDFRLIYKEDLNLIRRRYLPLFINEITSIDLSNDDTNPNEIDLFISRLYPLHRFNNLHSITLYNIYSIEKIIRILDDLKHMSHLTHLNFKQNQIQYNPKTLHNIMNTIWSLPNLTHCCLDLISNGNCHIMPPTIISCSLKHLSITNFQCDMESLLVLYEHTPYIEYLSVKLCDSSNDYPQLPLLYSLTTLNIICEDSFRLVETLLRKTPNLINLTIELNNINIIETKWQDIIQKDLSSLKTFNLQSNFHIDDYDNIEDEIDRMINLYQTYFWIEQHKWFIRCICSSENNSHNIHLHTLPYKFKNYSINTNEIFLIKSTCPQDQQYLKYNSVQNLQYNSSSLDDINTNIIQFFNIRYLTLTLPYDNQFQIIIPRFDNLIYLEIRMDTRTYDENDLFQLQNLINQAPRLYYLKFYSWSTILTKFESKNKKNINIKMPPYSLQSSSVRYLNLQGWNYSGNHQFYNEQQCLSLIQSPLGQQCQYLLIEVDKRANIIHLVQKMKYLRTLNVRCNDRKDNEELIKWLKPRLPSTCTFANDSTAPNEIRLWIR</sequence>
<dbReference type="EMBL" id="CAJNOI010002520">
    <property type="protein sequence ID" value="CAF1480006.1"/>
    <property type="molecule type" value="Genomic_DNA"/>
</dbReference>
<dbReference type="EMBL" id="CAJNOM010002844">
    <property type="protein sequence ID" value="CAF1638341.1"/>
    <property type="molecule type" value="Genomic_DNA"/>
</dbReference>
<dbReference type="OrthoDB" id="9996228at2759"/>
<dbReference type="Proteomes" id="UP000663877">
    <property type="component" value="Unassembled WGS sequence"/>
</dbReference>
<protein>
    <recommendedName>
        <fullName evidence="4">F-box domain-containing protein</fullName>
    </recommendedName>
</protein>